<feature type="region of interest" description="Disordered" evidence="1">
    <location>
        <begin position="32"/>
        <end position="56"/>
    </location>
</feature>
<evidence type="ECO:0008006" key="4">
    <source>
        <dbReference type="Google" id="ProtNLM"/>
    </source>
</evidence>
<sequence>MRANVILLSGVLVVGLMAGGCRNGQGGSGSDAGVADAGIKGGGDGGTPGPDGGGEEAACDVARQRGCDGGAICLRGVMEDGGQGNRCFPGECDPVAQDCPAGSRCTYVRQGSATSRRCVPEGPVSEGGACTSDTRPGGDVYDTCGAGLYCTDHPETDGGIAFTCEKFCRTGEQCTARKDCTEVLRFVGSDELPRVCGAAMSACDPLARGCASPLGCYPSPESGPVCVTAGTVEDGAACTYSNDCRPGSACVKNGAGRACRELCRSPSGEPACTSGRCEPLQDFAGVGACVP</sequence>
<name>A0A084SEY9_9BACT</name>
<feature type="compositionally biased region" description="Gly residues" evidence="1">
    <location>
        <begin position="39"/>
        <end position="52"/>
    </location>
</feature>
<dbReference type="PROSITE" id="PS51257">
    <property type="entry name" value="PROKAR_LIPOPROTEIN"/>
    <property type="match status" value="1"/>
</dbReference>
<organism evidence="2 3">
    <name type="scientific">Archangium violaceum Cb vi76</name>
    <dbReference type="NCBI Taxonomy" id="1406225"/>
    <lineage>
        <taxon>Bacteria</taxon>
        <taxon>Pseudomonadati</taxon>
        <taxon>Myxococcota</taxon>
        <taxon>Myxococcia</taxon>
        <taxon>Myxococcales</taxon>
        <taxon>Cystobacterineae</taxon>
        <taxon>Archangiaceae</taxon>
        <taxon>Archangium</taxon>
    </lineage>
</organism>
<proteinExistence type="predicted"/>
<protein>
    <recommendedName>
        <fullName evidence="4">Lipoprotein</fullName>
    </recommendedName>
</protein>
<dbReference type="RefSeq" id="WP_043413780.1">
    <property type="nucleotide sequence ID" value="NZ_JPMI01000403.1"/>
</dbReference>
<dbReference type="EMBL" id="JPMI01000403">
    <property type="protein sequence ID" value="KFA87024.1"/>
    <property type="molecule type" value="Genomic_DNA"/>
</dbReference>
<reference evidence="2 3" key="1">
    <citation type="submission" date="2014-07" db="EMBL/GenBank/DDBJ databases">
        <title>Draft Genome Sequence of Gephyronic Acid Producer, Cystobacter violaceus Strain Cb vi76.</title>
        <authorList>
            <person name="Stevens D.C."/>
            <person name="Young J."/>
            <person name="Carmichael R."/>
            <person name="Tan J."/>
            <person name="Taylor R.E."/>
        </authorList>
    </citation>
    <scope>NUCLEOTIDE SEQUENCE [LARGE SCALE GENOMIC DNA]</scope>
    <source>
        <strain evidence="2 3">Cb vi76</strain>
    </source>
</reference>
<comment type="caution">
    <text evidence="2">The sequence shown here is derived from an EMBL/GenBank/DDBJ whole genome shotgun (WGS) entry which is preliminary data.</text>
</comment>
<dbReference type="Proteomes" id="UP000028547">
    <property type="component" value="Unassembled WGS sequence"/>
</dbReference>
<gene>
    <name evidence="2" type="ORF">Q664_50585</name>
</gene>
<evidence type="ECO:0000313" key="2">
    <source>
        <dbReference type="EMBL" id="KFA87024.1"/>
    </source>
</evidence>
<dbReference type="AlphaFoldDB" id="A0A084SEY9"/>
<accession>A0A084SEY9</accession>
<evidence type="ECO:0000313" key="3">
    <source>
        <dbReference type="Proteomes" id="UP000028547"/>
    </source>
</evidence>
<evidence type="ECO:0000256" key="1">
    <source>
        <dbReference type="SAM" id="MobiDB-lite"/>
    </source>
</evidence>